<dbReference type="CDD" id="cd14733">
    <property type="entry name" value="BACK"/>
    <property type="match status" value="1"/>
</dbReference>
<dbReference type="GO" id="GO:0042542">
    <property type="term" value="P:response to hydrogen peroxide"/>
    <property type="evidence" value="ECO:0007669"/>
    <property type="project" value="UniProtKB-ARBA"/>
</dbReference>
<dbReference type="Gene3D" id="3.30.710.10">
    <property type="entry name" value="Potassium Channel Kv1.1, Chain A"/>
    <property type="match status" value="1"/>
</dbReference>
<dbReference type="OrthoDB" id="6359816at2759"/>
<accession>A0A8J2S6P9</accession>
<dbReference type="Gene3D" id="1.25.40.420">
    <property type="match status" value="1"/>
</dbReference>
<dbReference type="FunFam" id="1.25.40.420:FF:000012">
    <property type="entry name" value="BTB/POZ and TAZ domain-containing protein 2"/>
    <property type="match status" value="1"/>
</dbReference>
<evidence type="ECO:0000256" key="1">
    <source>
        <dbReference type="ARBA" id="ARBA00022723"/>
    </source>
</evidence>
<evidence type="ECO:0000313" key="4">
    <source>
        <dbReference type="Proteomes" id="UP000789390"/>
    </source>
</evidence>
<dbReference type="InterPro" id="IPR000210">
    <property type="entry name" value="BTB/POZ_dom"/>
</dbReference>
<dbReference type="EMBL" id="CAKKLH010000315">
    <property type="protein sequence ID" value="CAH0111671.1"/>
    <property type="molecule type" value="Genomic_DNA"/>
</dbReference>
<dbReference type="FunFam" id="3.30.710.10:FF:000159">
    <property type="entry name" value="Speckle-type POZ protein B"/>
    <property type="match status" value="1"/>
</dbReference>
<dbReference type="GO" id="GO:0005516">
    <property type="term" value="F:calmodulin binding"/>
    <property type="evidence" value="ECO:0007669"/>
    <property type="project" value="UniProtKB-ARBA"/>
</dbReference>
<gene>
    <name evidence="3" type="ORF">DGAL_LOCUS15321</name>
</gene>
<proteinExistence type="predicted"/>
<dbReference type="Proteomes" id="UP000789390">
    <property type="component" value="Unassembled WGS sequence"/>
</dbReference>
<dbReference type="SMART" id="SM00225">
    <property type="entry name" value="BTB"/>
    <property type="match status" value="1"/>
</dbReference>
<evidence type="ECO:0000313" key="3">
    <source>
        <dbReference type="EMBL" id="CAH0111671.1"/>
    </source>
</evidence>
<dbReference type="GO" id="GO:0046872">
    <property type="term" value="F:metal ion binding"/>
    <property type="evidence" value="ECO:0007669"/>
    <property type="project" value="UniProtKB-KW"/>
</dbReference>
<reference evidence="3" key="1">
    <citation type="submission" date="2021-11" db="EMBL/GenBank/DDBJ databases">
        <authorList>
            <person name="Schell T."/>
        </authorList>
    </citation>
    <scope>NUCLEOTIDE SEQUENCE</scope>
    <source>
        <strain evidence="3">M5</strain>
    </source>
</reference>
<protein>
    <recommendedName>
        <fullName evidence="2">BTB domain-containing protein</fullName>
    </recommendedName>
</protein>
<keyword evidence="4" id="KW-1185">Reference proteome</keyword>
<dbReference type="InterPro" id="IPR011333">
    <property type="entry name" value="SKP1/BTB/POZ_sf"/>
</dbReference>
<sequence>MSEASSSSSIKVQEVRNGLFRIHWVFSEVMKNQLGDYKEAFQLTGSQSQRIYTINYHLKHPNTDEMNLGFKYEYTVIIAETKSESHQSSNSEASSDISNLSNQHNLAILPKGLDCAYMFIDNKYASGNEITLKKINSAKWLMTCVHPTHRENLTLWMDFGTREDVTDDVMDVVNGLAELFHQQNLCDVKFQFSDGLTIGAHINILSARSPVFSAMFQSGLIKEENRPVIITDIEMEVFKQMLIYLYTGSAPKLEEECITPPLLEAAEKYGIEMLKNRCVGVLLKRLKKDNAIKLLIWSHFHSIPSLYHYSMNCVVDNWRELCSKQEWMDFMKTYPELCMLAIQRMANRP</sequence>
<dbReference type="AlphaFoldDB" id="A0A8J2S6P9"/>
<dbReference type="PROSITE" id="PS50097">
    <property type="entry name" value="BTB"/>
    <property type="match status" value="1"/>
</dbReference>
<evidence type="ECO:0000259" key="2">
    <source>
        <dbReference type="PROSITE" id="PS50097"/>
    </source>
</evidence>
<dbReference type="SUPFAM" id="SSF54695">
    <property type="entry name" value="POZ domain"/>
    <property type="match status" value="1"/>
</dbReference>
<comment type="caution">
    <text evidence="3">The sequence shown here is derived from an EMBL/GenBank/DDBJ whole genome shotgun (WGS) entry which is preliminary data.</text>
</comment>
<name>A0A8J2S6P9_9CRUS</name>
<dbReference type="Pfam" id="PF00651">
    <property type="entry name" value="BTB"/>
    <property type="match status" value="1"/>
</dbReference>
<organism evidence="3 4">
    <name type="scientific">Daphnia galeata</name>
    <dbReference type="NCBI Taxonomy" id="27404"/>
    <lineage>
        <taxon>Eukaryota</taxon>
        <taxon>Metazoa</taxon>
        <taxon>Ecdysozoa</taxon>
        <taxon>Arthropoda</taxon>
        <taxon>Crustacea</taxon>
        <taxon>Branchiopoda</taxon>
        <taxon>Diplostraca</taxon>
        <taxon>Cladocera</taxon>
        <taxon>Anomopoda</taxon>
        <taxon>Daphniidae</taxon>
        <taxon>Daphnia</taxon>
    </lineage>
</organism>
<dbReference type="GO" id="GO:0009751">
    <property type="term" value="P:response to salicylic acid"/>
    <property type="evidence" value="ECO:0007669"/>
    <property type="project" value="UniProtKB-ARBA"/>
</dbReference>
<feature type="domain" description="BTB" evidence="2">
    <location>
        <begin position="186"/>
        <end position="254"/>
    </location>
</feature>
<keyword evidence="1" id="KW-0479">Metal-binding</keyword>
<dbReference type="PANTHER" id="PTHR24413">
    <property type="entry name" value="SPECKLE-TYPE POZ PROTEIN"/>
    <property type="match status" value="1"/>
</dbReference>